<keyword evidence="3" id="KW-1185">Reference proteome</keyword>
<comment type="caution">
    <text evidence="2">The sequence shown here is derived from an EMBL/GenBank/DDBJ whole genome shotgun (WGS) entry which is preliminary data.</text>
</comment>
<dbReference type="Proteomes" id="UP001066276">
    <property type="component" value="Chromosome 1_2"/>
</dbReference>
<organism evidence="2 3">
    <name type="scientific">Pleurodeles waltl</name>
    <name type="common">Iberian ribbed newt</name>
    <dbReference type="NCBI Taxonomy" id="8319"/>
    <lineage>
        <taxon>Eukaryota</taxon>
        <taxon>Metazoa</taxon>
        <taxon>Chordata</taxon>
        <taxon>Craniata</taxon>
        <taxon>Vertebrata</taxon>
        <taxon>Euteleostomi</taxon>
        <taxon>Amphibia</taxon>
        <taxon>Batrachia</taxon>
        <taxon>Caudata</taxon>
        <taxon>Salamandroidea</taxon>
        <taxon>Salamandridae</taxon>
        <taxon>Pleurodelinae</taxon>
        <taxon>Pleurodeles</taxon>
    </lineage>
</organism>
<proteinExistence type="predicted"/>
<accession>A0AAV7WB05</accession>
<evidence type="ECO:0000256" key="1">
    <source>
        <dbReference type="SAM" id="MobiDB-lite"/>
    </source>
</evidence>
<gene>
    <name evidence="2" type="ORF">NDU88_005134</name>
</gene>
<name>A0AAV7WB05_PLEWA</name>
<feature type="region of interest" description="Disordered" evidence="1">
    <location>
        <begin position="1"/>
        <end position="95"/>
    </location>
</feature>
<evidence type="ECO:0000313" key="2">
    <source>
        <dbReference type="EMBL" id="KAJ1209761.1"/>
    </source>
</evidence>
<protein>
    <submittedName>
        <fullName evidence="2">Uncharacterized protein</fullName>
    </submittedName>
</protein>
<dbReference type="EMBL" id="JANPWB010000002">
    <property type="protein sequence ID" value="KAJ1209761.1"/>
    <property type="molecule type" value="Genomic_DNA"/>
</dbReference>
<feature type="compositionally biased region" description="Basic and acidic residues" evidence="1">
    <location>
        <begin position="24"/>
        <end position="67"/>
    </location>
</feature>
<reference evidence="2" key="1">
    <citation type="journal article" date="2022" name="bioRxiv">
        <title>Sequencing and chromosome-scale assembly of the giantPleurodeles waltlgenome.</title>
        <authorList>
            <person name="Brown T."/>
            <person name="Elewa A."/>
            <person name="Iarovenko S."/>
            <person name="Subramanian E."/>
            <person name="Araus A.J."/>
            <person name="Petzold A."/>
            <person name="Susuki M."/>
            <person name="Suzuki K.-i.T."/>
            <person name="Hayashi T."/>
            <person name="Toyoda A."/>
            <person name="Oliveira C."/>
            <person name="Osipova E."/>
            <person name="Leigh N.D."/>
            <person name="Simon A."/>
            <person name="Yun M.H."/>
        </authorList>
    </citation>
    <scope>NUCLEOTIDE SEQUENCE</scope>
    <source>
        <strain evidence="2">20211129_DDA</strain>
        <tissue evidence="2">Liver</tissue>
    </source>
</reference>
<feature type="compositionally biased region" description="Basic and acidic residues" evidence="1">
    <location>
        <begin position="1"/>
        <end position="10"/>
    </location>
</feature>
<dbReference type="AlphaFoldDB" id="A0AAV7WB05"/>
<evidence type="ECO:0000313" key="3">
    <source>
        <dbReference type="Proteomes" id="UP001066276"/>
    </source>
</evidence>
<sequence length="95" mass="10656">MILEGEEKQAQEVGITLKAINSKGRLEPQEKAEEKANKDKGPEKEDVKTTEGERNDCNTSTGRRDEPYDSATSHRGTGPQEESPEPTARHHWPRT</sequence>